<dbReference type="InterPro" id="IPR017853">
    <property type="entry name" value="GH"/>
</dbReference>
<dbReference type="InterPro" id="IPR037524">
    <property type="entry name" value="PA14/GLEYA"/>
</dbReference>
<evidence type="ECO:0000256" key="4">
    <source>
        <dbReference type="ARBA" id="ARBA00010225"/>
    </source>
</evidence>
<dbReference type="GO" id="GO:0070772">
    <property type="term" value="C:PAS complex"/>
    <property type="evidence" value="ECO:0007669"/>
    <property type="project" value="InterPro"/>
</dbReference>
<dbReference type="FunFam" id="3.20.20.300:FF:000006">
    <property type="entry name" value="Beta-glucosidase H"/>
    <property type="match status" value="1"/>
</dbReference>
<dbReference type="InterPro" id="IPR026891">
    <property type="entry name" value="Fn3-like"/>
</dbReference>
<keyword evidence="9 10" id="KW-0326">Glycosidase</keyword>
<dbReference type="Pfam" id="PF12755">
    <property type="entry name" value="Vac14_Fab1_bd"/>
    <property type="match status" value="1"/>
</dbReference>
<dbReference type="SMART" id="SM01217">
    <property type="entry name" value="Fn3_like"/>
    <property type="match status" value="1"/>
</dbReference>
<evidence type="ECO:0000256" key="8">
    <source>
        <dbReference type="ARBA" id="ARBA00023136"/>
    </source>
</evidence>
<dbReference type="Pfam" id="PF07691">
    <property type="entry name" value="PA14"/>
    <property type="match status" value="1"/>
</dbReference>
<comment type="pathway">
    <text evidence="10">Glycan metabolism; cellulose degradation.</text>
</comment>
<protein>
    <recommendedName>
        <fullName evidence="5 10">beta-glucosidase</fullName>
        <ecNumber evidence="5 10">3.2.1.21</ecNumber>
    </recommendedName>
</protein>
<keyword evidence="14" id="KW-1185">Reference proteome</keyword>
<dbReference type="InterPro" id="IPR021841">
    <property type="entry name" value="VAC14_Fig4p-bd"/>
</dbReference>
<proteinExistence type="inferred from homology"/>
<dbReference type="InterPro" id="IPR016024">
    <property type="entry name" value="ARM-type_fold"/>
</dbReference>
<dbReference type="SUPFAM" id="SSF52279">
    <property type="entry name" value="Beta-D-glucan exohydrolase, C-terminal domain"/>
    <property type="match status" value="1"/>
</dbReference>
<dbReference type="InterPro" id="IPR011989">
    <property type="entry name" value="ARM-like"/>
</dbReference>
<evidence type="ECO:0000256" key="5">
    <source>
        <dbReference type="ARBA" id="ARBA00012744"/>
    </source>
</evidence>
<dbReference type="GO" id="GO:0000329">
    <property type="term" value="C:fungal-type vacuole membrane"/>
    <property type="evidence" value="ECO:0007669"/>
    <property type="project" value="TreeGrafter"/>
</dbReference>
<comment type="similarity">
    <text evidence="3 10">Belongs to the glycosyl hydrolase 3 family.</text>
</comment>
<evidence type="ECO:0000256" key="10">
    <source>
        <dbReference type="RuleBase" id="RU361161"/>
    </source>
</evidence>
<dbReference type="EC" id="3.2.1.21" evidence="5 10"/>
<dbReference type="Gene3D" id="1.25.10.10">
    <property type="entry name" value="Leucine-rich Repeat Variant"/>
    <property type="match status" value="2"/>
</dbReference>
<feature type="region of interest" description="Disordered" evidence="11">
    <location>
        <begin position="1787"/>
        <end position="1818"/>
    </location>
</feature>
<sequence>MTNAMFDVQETLAKLTMPQKIKLLAGSGWWHTEPIPEAGIPSMRMSDGPNGVRGTRFFNGVPSSCFPSSTGLGSSFDLELAREVGQALGDECRAKSTHILLAPTVNTQRSPLGGRGFESFSEDPHLNGVVAAAYINGLQSKGVAATIKHFVANDQEFQRFSTSSDMSERALREIYLKPFQIAIKKSNPWALMTAYNRVNGLHVSENPWLIDEILRKEWGFKGMIMSDWIGVYSTSESIKAGLDLEMPGPTVMRGKAVERALIGEKLFPTDIDNRVRKILELLNRVHASGIPFAGPEQGVDSPELRALLRRAASSAIVLLKNMRSLLPLSGGITSIAVIGPNAKQAFTSGGGSARLLETYRVSPLEGIRAAAKEVGARVRYAGGAMSHKHLPLLDGYMSYAGGEGALVEFWNREPLDGWINSVETGEPCVWSTPTKGSYCFLVDGIVSISLACELLFWSGVDVFDAAQDEEKVNENCWIRYSASFIPDESGDYEFGLSIAGHGNLFVNGKRVIDLATDPPAGEAFFNLGTADLRGVVKGLEAGESVPVEVRVSNASFVARGTPFTCRGGMRLGALKVVKEDEAIEEAVKIAKESDVAIVVIGLNHELESEGFDRPDMKLPGLTDKLVKEVLKANPNTVIVNQSGTPVEMPWIDEARTLLQAFYGGNELGNGLADVLFGKVNPSGKLALTFPKRLEDNPSHASFGNRTESHGKVMYNEDIYVGYRNYDKLSMEPLFPFGYGLSYTTFAYSDLETTPIAPDGTFSVSFTITNTGAVEGSEAAQVYIADPDSALPRPVKELKGFVKLALRPGESRRASVELDRDALGYFDEREKAWVAEKGAFRVLVGASSRDVRLEGGVELEQTFTWTGFALDTAIAKQLVDKMYEKRKAAALELEKLIRECHQQGDDRRIAQIVDQLTDMFSSPSNALHVRNGGLIGLAGTAIALGVYIAPYMERFLENLLICFGDPENRVRYFSAECLYNIAKVSKGEVLVYFNPIFDALSKLAADSELSVKNGAELLDRLLKDIVAESASFYVPHYSEAEKVRACLEEGSPDQGIVVPHLEESNGGDHPGAKRAFSLARFIPLLSDRIYVISPFTRSFLVSWITVLDSVPELELITYLPEFLDGLLKYLSDPTEDVRIPTENQLAEFLREIREVTIVRKSREEEALRAQEADQDEQSRFDGEREKLVDVLPAEHAVVPRDTEAAPVDLDNEKVNSEEESEVPERDPGVWIPGQGVRIDYAAIIEILIQQLDGQHDEIQQSTALQWLAEFLTFAQEVMVPFTSRLIPAILPNLAHHVPMIQTAANRTNKLLTNVIQSLPLPSEVPTRQNTSDRPTNGPSRNAPSSPSPAPNSPAASRQATLPGQSRDVNSSSPESSMEITGAPAPAASNITLQKRASLSNEVSAPRGLAPIDAGLANGQSQATRSHSPVSTRSTQQAAQQEREVQGAEAFDYQATVNALTIQFLSEHEETRVAALKWLIMLHQKAPKKILAMDDGTFPALLKTLSDSSEEVIKHDLQLLAQISSSSEESYFKAFMINLLELFSTDRRLLDTRGSLIIRQLCLNLNTERIYKAFAEIIEKEEDLEFASVIVQKLNMILITSPELADFRKRLKSLETRQDGQALFVTLYRSWCHNAVSVFSLCLLAQAYEHASNLLSIFADLEITVPLLVQVDKLVQLIESPVFTYIRLQLLEPDRYPYLFKCLYGLLMLLPQSSAFVSLRNRLNAVNSAGFLHIAPKPPVSAMSTRSKLVRDEIKWSDLLSHFRAVQARHEKARRLALGTSVDAYPNFPISAGEGQSSSRPPLRRRVTGSSEPPAPCCSPAVALSRRVEPTEPEVEGSRRRWVVNIRTIVAGSIGIETEEGAQSQSEVVTVHPCAGGFM</sequence>
<dbReference type="Pfam" id="PF14310">
    <property type="entry name" value="Fn3-like"/>
    <property type="match status" value="1"/>
</dbReference>
<dbReference type="GO" id="GO:0006661">
    <property type="term" value="P:phosphatidylinositol biosynthetic process"/>
    <property type="evidence" value="ECO:0007669"/>
    <property type="project" value="InterPro"/>
</dbReference>
<dbReference type="Gene3D" id="2.60.40.10">
    <property type="entry name" value="Immunoglobulins"/>
    <property type="match status" value="1"/>
</dbReference>
<feature type="region of interest" description="Disordered" evidence="11">
    <location>
        <begin position="1318"/>
        <end position="1387"/>
    </location>
</feature>
<evidence type="ECO:0000256" key="1">
    <source>
        <dbReference type="ARBA" id="ARBA00000448"/>
    </source>
</evidence>
<name>A0A4S4M422_9AGAM</name>
<dbReference type="InterPro" id="IPR001764">
    <property type="entry name" value="Glyco_hydro_3_N"/>
</dbReference>
<dbReference type="EMBL" id="SGPL01000033">
    <property type="protein sequence ID" value="THH19926.1"/>
    <property type="molecule type" value="Genomic_DNA"/>
</dbReference>
<evidence type="ECO:0000256" key="2">
    <source>
        <dbReference type="ARBA" id="ARBA00004308"/>
    </source>
</evidence>
<dbReference type="InterPro" id="IPR036962">
    <property type="entry name" value="Glyco_hydro_3_N_sf"/>
</dbReference>
<dbReference type="PROSITE" id="PS51820">
    <property type="entry name" value="PA14"/>
    <property type="match status" value="1"/>
</dbReference>
<dbReference type="UniPathway" id="UPA00696"/>
<dbReference type="GO" id="GO:0010008">
    <property type="term" value="C:endosome membrane"/>
    <property type="evidence" value="ECO:0007669"/>
    <property type="project" value="TreeGrafter"/>
</dbReference>
<comment type="subcellular location">
    <subcellularLocation>
        <location evidence="2">Endomembrane system</location>
    </subcellularLocation>
</comment>
<feature type="compositionally biased region" description="Polar residues" evidence="11">
    <location>
        <begin position="1357"/>
        <end position="1377"/>
    </location>
</feature>
<comment type="catalytic activity">
    <reaction evidence="1 10">
        <text>Hydrolysis of terminal, non-reducing beta-D-glucosyl residues with release of beta-D-glucose.</text>
        <dbReference type="EC" id="3.2.1.21"/>
    </reaction>
</comment>
<evidence type="ECO:0000256" key="11">
    <source>
        <dbReference type="SAM" id="MobiDB-lite"/>
    </source>
</evidence>
<organism evidence="13 14">
    <name type="scientific">Bondarzewia mesenterica</name>
    <dbReference type="NCBI Taxonomy" id="1095465"/>
    <lineage>
        <taxon>Eukaryota</taxon>
        <taxon>Fungi</taxon>
        <taxon>Dikarya</taxon>
        <taxon>Basidiomycota</taxon>
        <taxon>Agaricomycotina</taxon>
        <taxon>Agaricomycetes</taxon>
        <taxon>Russulales</taxon>
        <taxon>Bondarzewiaceae</taxon>
        <taxon>Bondarzewia</taxon>
    </lineage>
</organism>
<dbReference type="InterPro" id="IPR026825">
    <property type="entry name" value="Vac14"/>
</dbReference>
<dbReference type="Proteomes" id="UP000310158">
    <property type="component" value="Unassembled WGS sequence"/>
</dbReference>
<dbReference type="Gene3D" id="3.40.50.1700">
    <property type="entry name" value="Glycoside hydrolase family 3 C-terminal domain"/>
    <property type="match status" value="1"/>
</dbReference>
<evidence type="ECO:0000256" key="9">
    <source>
        <dbReference type="ARBA" id="ARBA00023295"/>
    </source>
</evidence>
<dbReference type="OrthoDB" id="47059at2759"/>
<gene>
    <name evidence="13" type="ORF">EW146_g1351</name>
</gene>
<dbReference type="SUPFAM" id="SSF51445">
    <property type="entry name" value="(Trans)glycosidases"/>
    <property type="match status" value="1"/>
</dbReference>
<dbReference type="PANTHER" id="PTHR16023:SF0">
    <property type="entry name" value="PROTEIN VAC14 HOMOLOG"/>
    <property type="match status" value="1"/>
</dbReference>
<dbReference type="PANTHER" id="PTHR16023">
    <property type="entry name" value="TAX1 BINDING PROTEIN-RELATED"/>
    <property type="match status" value="1"/>
</dbReference>
<dbReference type="InterPro" id="IPR013783">
    <property type="entry name" value="Ig-like_fold"/>
</dbReference>
<dbReference type="SUPFAM" id="SSF48371">
    <property type="entry name" value="ARM repeat"/>
    <property type="match status" value="1"/>
</dbReference>
<evidence type="ECO:0000259" key="12">
    <source>
        <dbReference type="PROSITE" id="PS51820"/>
    </source>
</evidence>
<evidence type="ECO:0000256" key="7">
    <source>
        <dbReference type="ARBA" id="ARBA00022801"/>
    </source>
</evidence>
<feature type="domain" description="PA14" evidence="12">
    <location>
        <begin position="400"/>
        <end position="587"/>
    </location>
</feature>
<dbReference type="InterPro" id="IPR011658">
    <property type="entry name" value="PA14_dom"/>
</dbReference>
<dbReference type="GO" id="GO:0030245">
    <property type="term" value="P:cellulose catabolic process"/>
    <property type="evidence" value="ECO:0007669"/>
    <property type="project" value="UniProtKB-UniPathway"/>
</dbReference>
<feature type="region of interest" description="Disordered" evidence="11">
    <location>
        <begin position="1408"/>
        <end position="1441"/>
    </location>
</feature>
<feature type="compositionally biased region" description="Polar residues" evidence="11">
    <location>
        <begin position="1324"/>
        <end position="1336"/>
    </location>
</feature>
<dbReference type="InterPro" id="IPR036881">
    <property type="entry name" value="Glyco_hydro_3_C_sf"/>
</dbReference>
<feature type="compositionally biased region" description="Polar residues" evidence="11">
    <location>
        <begin position="1416"/>
        <end position="1438"/>
    </location>
</feature>
<dbReference type="GO" id="GO:0008422">
    <property type="term" value="F:beta-glucosidase activity"/>
    <property type="evidence" value="ECO:0007669"/>
    <property type="project" value="UniProtKB-EC"/>
</dbReference>
<evidence type="ECO:0000256" key="6">
    <source>
        <dbReference type="ARBA" id="ARBA00022737"/>
    </source>
</evidence>
<dbReference type="Pfam" id="PF11916">
    <property type="entry name" value="Vac14_Fig4_bd"/>
    <property type="match status" value="1"/>
</dbReference>
<comment type="caution">
    <text evidence="13">The sequence shown here is derived from an EMBL/GenBank/DDBJ whole genome shotgun (WGS) entry which is preliminary data.</text>
</comment>
<dbReference type="Pfam" id="PF00933">
    <property type="entry name" value="Glyco_hydro_3"/>
    <property type="match status" value="1"/>
</dbReference>
<accession>A0A4S4M422</accession>
<keyword evidence="7 10" id="KW-0378">Hydrolase</keyword>
<keyword evidence="8" id="KW-0472">Membrane</keyword>
<dbReference type="InterPro" id="IPR002772">
    <property type="entry name" value="Glyco_hydro_3_C"/>
</dbReference>
<keyword evidence="10" id="KW-0624">Polysaccharide degradation</keyword>
<dbReference type="FunFam" id="2.60.40.10:FF:000495">
    <property type="entry name" value="Periplasmic beta-glucosidase"/>
    <property type="match status" value="1"/>
</dbReference>
<dbReference type="Pfam" id="PF01915">
    <property type="entry name" value="Glyco_hydro_3_C"/>
    <property type="match status" value="1"/>
</dbReference>
<dbReference type="PRINTS" id="PR00133">
    <property type="entry name" value="GLHYDRLASE3"/>
</dbReference>
<dbReference type="Gene3D" id="2.60.120.260">
    <property type="entry name" value="Galactose-binding domain-like"/>
    <property type="match status" value="1"/>
</dbReference>
<dbReference type="PROSITE" id="PS00775">
    <property type="entry name" value="GLYCOSYL_HYDROL_F3"/>
    <property type="match status" value="1"/>
</dbReference>
<evidence type="ECO:0000256" key="3">
    <source>
        <dbReference type="ARBA" id="ARBA00005336"/>
    </source>
</evidence>
<keyword evidence="10" id="KW-0119">Carbohydrate metabolism</keyword>
<dbReference type="InterPro" id="IPR019800">
    <property type="entry name" value="Glyco_hydro_3_AS"/>
</dbReference>
<comment type="similarity">
    <text evidence="4">Belongs to the VAC14 family.</text>
</comment>
<evidence type="ECO:0000313" key="14">
    <source>
        <dbReference type="Proteomes" id="UP000310158"/>
    </source>
</evidence>
<reference evidence="13 14" key="1">
    <citation type="submission" date="2019-02" db="EMBL/GenBank/DDBJ databases">
        <title>Genome sequencing of the rare red list fungi Bondarzewia mesenterica.</title>
        <authorList>
            <person name="Buettner E."/>
            <person name="Kellner H."/>
        </authorList>
    </citation>
    <scope>NUCLEOTIDE SEQUENCE [LARGE SCALE GENOMIC DNA]</scope>
    <source>
        <strain evidence="13 14">DSM 108281</strain>
    </source>
</reference>
<dbReference type="Gene3D" id="3.20.20.300">
    <property type="entry name" value="Glycoside hydrolase, family 3, N-terminal domain"/>
    <property type="match status" value="1"/>
</dbReference>
<keyword evidence="6" id="KW-0677">Repeat</keyword>
<evidence type="ECO:0000313" key="13">
    <source>
        <dbReference type="EMBL" id="THH19926.1"/>
    </source>
</evidence>